<organism evidence="3 4">
    <name type="scientific">Methanoplanus endosymbiosus</name>
    <dbReference type="NCBI Taxonomy" id="33865"/>
    <lineage>
        <taxon>Archaea</taxon>
        <taxon>Methanobacteriati</taxon>
        <taxon>Methanobacteriota</taxon>
        <taxon>Stenosarchaea group</taxon>
        <taxon>Methanomicrobia</taxon>
        <taxon>Methanomicrobiales</taxon>
        <taxon>Methanomicrobiaceae</taxon>
        <taxon>Methanoplanus</taxon>
    </lineage>
</organism>
<keyword evidence="4" id="KW-1185">Reference proteome</keyword>
<dbReference type="AlphaFoldDB" id="A0A9E7THS2"/>
<feature type="transmembrane region" description="Helical" evidence="1">
    <location>
        <begin position="17"/>
        <end position="39"/>
    </location>
</feature>
<proteinExistence type="predicted"/>
<dbReference type="RefSeq" id="WP_257743599.1">
    <property type="nucleotide sequence ID" value="NZ_CP096115.1"/>
</dbReference>
<dbReference type="Proteomes" id="UP001060368">
    <property type="component" value="Chromosome"/>
</dbReference>
<sequence>MIKKCPEPVSDEGVSEVIGAILLVSLSVIGIAVISVMLFSSAPSEVVPVVDILAGKSGTGEFYLYNNGGDSLKSGEYRVLVDLNDGNGYVPGDFSAPSGGTWSPGDGIKYVGPGMPIGTKIVYIGGDTETLLSSSPVLYSNQTVANVSVIGDIGTSTGGDDINITESPIEITNDEDELAVEFEVRMNEPVLNVTIDKSVFVADRVDIVYYDYDHTGDGGAKDAIAQTMDTTDNVDYQAVISGLQVLLSTSDLPANVSLSIIGYNETEGTTYMTNGMFLVSRNNK</sequence>
<accession>A0A9E7THS2</accession>
<keyword evidence="1" id="KW-0812">Transmembrane</keyword>
<evidence type="ECO:0000256" key="1">
    <source>
        <dbReference type="SAM" id="Phobius"/>
    </source>
</evidence>
<dbReference type="EMBL" id="CP096115">
    <property type="protein sequence ID" value="UUX93462.1"/>
    <property type="molecule type" value="Genomic_DNA"/>
</dbReference>
<protein>
    <submittedName>
        <fullName evidence="3">Type IV pilin N-terminal domain-containing protein</fullName>
    </submittedName>
</protein>
<feature type="domain" description="Archaeal Type IV pilin N-terminal" evidence="2">
    <location>
        <begin position="12"/>
        <end position="84"/>
    </location>
</feature>
<reference evidence="3" key="1">
    <citation type="submission" date="2022-04" db="EMBL/GenBank/DDBJ databases">
        <title>Complete genome of Methanoplanus endosymbiosus DSM 3599.</title>
        <authorList>
            <person name="Chen S.-C."/>
            <person name="You Y.-T."/>
            <person name="Zhou Y.-Z."/>
            <person name="Lai M.-C."/>
        </authorList>
    </citation>
    <scope>NUCLEOTIDE SEQUENCE</scope>
    <source>
        <strain evidence="3">DSM 3599</strain>
    </source>
</reference>
<gene>
    <name evidence="3" type="ORF">L6E24_04905</name>
</gene>
<keyword evidence="1" id="KW-1133">Transmembrane helix</keyword>
<dbReference type="InterPro" id="IPR012859">
    <property type="entry name" value="Pilin_N_archaeal"/>
</dbReference>
<dbReference type="KEGG" id="mend:L6E24_04905"/>
<evidence type="ECO:0000313" key="4">
    <source>
        <dbReference type="Proteomes" id="UP001060368"/>
    </source>
</evidence>
<evidence type="ECO:0000259" key="2">
    <source>
        <dbReference type="Pfam" id="PF07790"/>
    </source>
</evidence>
<keyword evidence="1" id="KW-0472">Membrane</keyword>
<name>A0A9E7THS2_9EURY</name>
<dbReference type="Pfam" id="PF07790">
    <property type="entry name" value="Pilin_N"/>
    <property type="match status" value="1"/>
</dbReference>
<dbReference type="GeneID" id="74307011"/>
<evidence type="ECO:0000313" key="3">
    <source>
        <dbReference type="EMBL" id="UUX93462.1"/>
    </source>
</evidence>